<feature type="region of interest" description="Disordered" evidence="1">
    <location>
        <begin position="56"/>
        <end position="102"/>
    </location>
</feature>
<dbReference type="Gene3D" id="2.60.120.200">
    <property type="match status" value="1"/>
</dbReference>
<dbReference type="AlphaFoldDB" id="A0A7Y4IQW8"/>
<dbReference type="EMBL" id="JABFNT010000221">
    <property type="protein sequence ID" value="NOJ83663.1"/>
    <property type="molecule type" value="Genomic_DNA"/>
</dbReference>
<evidence type="ECO:0000313" key="3">
    <source>
        <dbReference type="Proteomes" id="UP000533080"/>
    </source>
</evidence>
<comment type="caution">
    <text evidence="2">The sequence shown here is derived from an EMBL/GenBank/DDBJ whole genome shotgun (WGS) entry which is preliminary data.</text>
</comment>
<organism evidence="2 3">
    <name type="scientific">Myxococcus xanthus</name>
    <dbReference type="NCBI Taxonomy" id="34"/>
    <lineage>
        <taxon>Bacteria</taxon>
        <taxon>Pseudomonadati</taxon>
        <taxon>Myxococcota</taxon>
        <taxon>Myxococcia</taxon>
        <taxon>Myxococcales</taxon>
        <taxon>Cystobacterineae</taxon>
        <taxon>Myxococcaceae</taxon>
        <taxon>Myxococcus</taxon>
    </lineage>
</organism>
<feature type="compositionally biased region" description="Basic and acidic residues" evidence="1">
    <location>
        <begin position="1"/>
        <end position="16"/>
    </location>
</feature>
<proteinExistence type="predicted"/>
<feature type="compositionally biased region" description="Low complexity" evidence="1">
    <location>
        <begin position="66"/>
        <end position="84"/>
    </location>
</feature>
<sequence length="320" mass="34626">MIGIHDGRHRSGEPADRVPSARARPRGPVRIPEPMRLKRSFLLPLAVLSLGVLPTCSDEGDENPPGNDAGTDAGTHAGTDSGTDAGDDNPGPSTEPGTCPSNALLCELFDSGNDPNGWSASAENASLQVDSTRTRNGPGALHVLTEDGHDERQRPGKAIAQWQKSIPAFETRLFVRAHVYMRSLPGVFGQMGTFFVLSNFGADFGGFELQVMQDSGFALDDWSFREGQGWNRQPEPVRLGMEAGRWVCLEWEVRRDSPSSTHGNTRVYVDGTLAHDFTNIGMRAFNNFSVGYGFVHPLGASGSETWIDNVVVSTQRVGCD</sequence>
<protein>
    <submittedName>
        <fullName evidence="2">Uncharacterized protein</fullName>
    </submittedName>
</protein>
<accession>A0A7Y4IQW8</accession>
<evidence type="ECO:0000256" key="1">
    <source>
        <dbReference type="SAM" id="MobiDB-lite"/>
    </source>
</evidence>
<evidence type="ECO:0000313" key="2">
    <source>
        <dbReference type="EMBL" id="NOJ83663.1"/>
    </source>
</evidence>
<feature type="region of interest" description="Disordered" evidence="1">
    <location>
        <begin position="1"/>
        <end position="31"/>
    </location>
</feature>
<gene>
    <name evidence="2" type="ORF">HNV28_36055</name>
</gene>
<feature type="compositionally biased region" description="Polar residues" evidence="1">
    <location>
        <begin position="91"/>
        <end position="101"/>
    </location>
</feature>
<dbReference type="Proteomes" id="UP000533080">
    <property type="component" value="Unassembled WGS sequence"/>
</dbReference>
<name>A0A7Y4IQW8_MYXXA</name>
<reference evidence="2 3" key="1">
    <citation type="submission" date="2020-05" db="EMBL/GenBank/DDBJ databases">
        <authorList>
            <person name="Whitworth D."/>
        </authorList>
    </citation>
    <scope>NUCLEOTIDE SEQUENCE [LARGE SCALE GENOMIC DNA]</scope>
    <source>
        <strain evidence="2 3">AM005</strain>
    </source>
</reference>